<dbReference type="InterPro" id="IPR036264">
    <property type="entry name" value="Bact_exopeptidase_dim_dom"/>
</dbReference>
<feature type="binding site" evidence="3">
    <location>
        <position position="111"/>
    </location>
    <ligand>
        <name>Zn(2+)</name>
        <dbReference type="ChEBI" id="CHEBI:29105"/>
        <label>1</label>
    </ligand>
</feature>
<feature type="binding site" evidence="3">
    <location>
        <position position="111"/>
    </location>
    <ligand>
        <name>Zn(2+)</name>
        <dbReference type="ChEBI" id="CHEBI:29105"/>
        <label>2</label>
    </ligand>
</feature>
<name>A0A158IMN2_9BURK</name>
<dbReference type="GO" id="GO:0016813">
    <property type="term" value="F:hydrolase activity, acting on carbon-nitrogen (but not peptide) bonds, in linear amidines"/>
    <property type="evidence" value="ECO:0007669"/>
    <property type="project" value="InterPro"/>
</dbReference>
<dbReference type="AlphaFoldDB" id="A0A158IMN2"/>
<keyword evidence="3" id="KW-0862">Zinc</keyword>
<dbReference type="RefSeq" id="WP_087631235.1">
    <property type="nucleotide sequence ID" value="NZ_FCNZ02000011.1"/>
</dbReference>
<dbReference type="Pfam" id="PF01546">
    <property type="entry name" value="Peptidase_M20"/>
    <property type="match status" value="1"/>
</dbReference>
<dbReference type="PANTHER" id="PTHR32494">
    <property type="entry name" value="ALLANTOATE DEIMINASE-RELATED"/>
    <property type="match status" value="1"/>
</dbReference>
<dbReference type="CDD" id="cd03884">
    <property type="entry name" value="M20_bAS"/>
    <property type="match status" value="1"/>
</dbReference>
<dbReference type="NCBIfam" id="NF009527">
    <property type="entry name" value="PRK12891.1"/>
    <property type="match status" value="1"/>
</dbReference>
<feature type="binding site" evidence="3">
    <location>
        <position position="100"/>
    </location>
    <ligand>
        <name>Zn(2+)</name>
        <dbReference type="ChEBI" id="CHEBI:29105"/>
        <label>1</label>
    </ligand>
</feature>
<dbReference type="PANTHER" id="PTHR32494:SF5">
    <property type="entry name" value="ALLANTOATE AMIDOHYDROLASE"/>
    <property type="match status" value="1"/>
</dbReference>
<evidence type="ECO:0000256" key="2">
    <source>
        <dbReference type="ARBA" id="ARBA00022801"/>
    </source>
</evidence>
<keyword evidence="6" id="KW-1185">Reference proteome</keyword>
<feature type="binding site" evidence="3">
    <location>
        <position position="399"/>
    </location>
    <ligand>
        <name>Zn(2+)</name>
        <dbReference type="ChEBI" id="CHEBI:29105"/>
        <label>2</label>
    </ligand>
</feature>
<dbReference type="EMBL" id="FCNZ02000011">
    <property type="protein sequence ID" value="SAL58605.1"/>
    <property type="molecule type" value="Genomic_DNA"/>
</dbReference>
<dbReference type="NCBIfam" id="NF006769">
    <property type="entry name" value="PRK09290.1-3"/>
    <property type="match status" value="1"/>
</dbReference>
<evidence type="ECO:0000256" key="3">
    <source>
        <dbReference type="PIRSR" id="PIRSR001235-1"/>
    </source>
</evidence>
<dbReference type="InterPro" id="IPR002933">
    <property type="entry name" value="Peptidase_M20"/>
</dbReference>
<dbReference type="SUPFAM" id="SSF53187">
    <property type="entry name" value="Zn-dependent exopeptidases"/>
    <property type="match status" value="1"/>
</dbReference>
<organism evidence="4 6">
    <name type="scientific">Caballeronia telluris</name>
    <dbReference type="NCBI Taxonomy" id="326475"/>
    <lineage>
        <taxon>Bacteria</taxon>
        <taxon>Pseudomonadati</taxon>
        <taxon>Pseudomonadota</taxon>
        <taxon>Betaproteobacteria</taxon>
        <taxon>Burkholderiales</taxon>
        <taxon>Burkholderiaceae</taxon>
        <taxon>Caballeronia</taxon>
    </lineage>
</organism>
<comment type="cofactor">
    <cofactor evidence="3">
        <name>Zn(2+)</name>
        <dbReference type="ChEBI" id="CHEBI:29105"/>
    </cofactor>
    <text evidence="3">Binds 2 Zn(2+) ions per subunit.</text>
</comment>
<feature type="binding site" evidence="3">
    <location>
        <position position="146"/>
    </location>
    <ligand>
        <name>Zn(2+)</name>
        <dbReference type="ChEBI" id="CHEBI:29105"/>
        <label>2</label>
    </ligand>
</feature>
<comment type="similarity">
    <text evidence="1">Belongs to the peptidase M20 family.</text>
</comment>
<dbReference type="Gene3D" id="3.30.70.360">
    <property type="match status" value="1"/>
</dbReference>
<dbReference type="NCBIfam" id="NF006771">
    <property type="entry name" value="PRK09290.1-5"/>
    <property type="match status" value="1"/>
</dbReference>
<dbReference type="Gene3D" id="3.40.630.10">
    <property type="entry name" value="Zn peptidases"/>
    <property type="match status" value="1"/>
</dbReference>
<evidence type="ECO:0000313" key="5">
    <source>
        <dbReference type="EMBL" id="SAL58605.1"/>
    </source>
</evidence>
<dbReference type="NCBIfam" id="TIGR01879">
    <property type="entry name" value="hydantase"/>
    <property type="match status" value="1"/>
</dbReference>
<keyword evidence="2 4" id="KW-0378">Hydrolase</keyword>
<proteinExistence type="inferred from homology"/>
<evidence type="ECO:0000313" key="6">
    <source>
        <dbReference type="Proteomes" id="UP000054717"/>
    </source>
</evidence>
<accession>A0A158IMN2</accession>
<gene>
    <name evidence="4" type="ORF">AWB66_03193</name>
    <name evidence="5" type="ORF">AWB66_03273</name>
</gene>
<evidence type="ECO:0000313" key="4">
    <source>
        <dbReference type="EMBL" id="SAL57818.1"/>
    </source>
</evidence>
<dbReference type="InterPro" id="IPR010158">
    <property type="entry name" value="Amidase_Cbmase"/>
</dbReference>
<dbReference type="EMBL" id="FCNZ02000011">
    <property type="protein sequence ID" value="SAL57818.1"/>
    <property type="molecule type" value="Genomic_DNA"/>
</dbReference>
<reference evidence="4 6" key="1">
    <citation type="submission" date="2016-01" db="EMBL/GenBank/DDBJ databases">
        <authorList>
            <person name="Oliw E.H."/>
        </authorList>
    </citation>
    <scope>NUCLEOTIDE SEQUENCE [LARGE SCALE GENOMIC DNA]</scope>
    <source>
        <strain evidence="4">LMG 22936</strain>
    </source>
</reference>
<dbReference type="STRING" id="326475.AWB66_03193"/>
<protein>
    <submittedName>
        <fullName evidence="4">Allantoate amidohydrolase</fullName>
    </submittedName>
</protein>
<keyword evidence="3" id="KW-0479">Metal-binding</keyword>
<evidence type="ECO:0000256" key="1">
    <source>
        <dbReference type="ARBA" id="ARBA00006153"/>
    </source>
</evidence>
<sequence length="430" mass="46218">MNAVTDATTNANEAAGLDTSLQVNGQRLWDSLMTMAKIGATPKGGVCRLALTDLDREGRDLIVSWAKEAGCTISVDQMGNVFMRRAGRNLDALPVITGSHADSQPTGGRFDGIYGVLGGLEVIRTLNDHAIETEHPIEVVIWTNEEGSRFAPAMVASGVFAGVFTLDYGLSRKDVDGKTIGEELRRIGYAGDVPCGGRRLHAAFELHIEQGPILEAEKKTIGVVTDAQGQRWYEITLTGQEAHAGPTPMPRRKDALLGASRVVDLVNRIGLDHAPLACATVGMMQVHPNSRNVIPGRVFFTVDFRHPDDAVLAQMDAELREGVARIADGIGLQTELEQIFYYAPVAFDAACVKSVRAAAERFGYSHRDMVSGAGHDACYLSQVAPTSMVFVPCVDGISHNEIEDASQEWIEAGANVLLHAMLGRASEPAS</sequence>
<feature type="binding site" evidence="3">
    <location>
        <position position="207"/>
    </location>
    <ligand>
        <name>Zn(2+)</name>
        <dbReference type="ChEBI" id="CHEBI:29105"/>
        <label>1</label>
    </ligand>
</feature>
<dbReference type="GO" id="GO:0046872">
    <property type="term" value="F:metal ion binding"/>
    <property type="evidence" value="ECO:0007669"/>
    <property type="project" value="UniProtKB-KW"/>
</dbReference>
<dbReference type="PIRSF" id="PIRSF001235">
    <property type="entry name" value="Amidase_carbamoylase"/>
    <property type="match status" value="1"/>
</dbReference>
<dbReference type="SUPFAM" id="SSF55031">
    <property type="entry name" value="Bacterial exopeptidase dimerisation domain"/>
    <property type="match status" value="1"/>
</dbReference>
<dbReference type="Proteomes" id="UP000054717">
    <property type="component" value="Unassembled WGS sequence"/>
</dbReference>